<feature type="compositionally biased region" description="Polar residues" evidence="2">
    <location>
        <begin position="163"/>
        <end position="175"/>
    </location>
</feature>
<dbReference type="EMBL" id="CAJFDH010000005">
    <property type="protein sequence ID" value="CAD5223932.1"/>
    <property type="molecule type" value="Genomic_DNA"/>
</dbReference>
<dbReference type="Proteomes" id="UP000614601">
    <property type="component" value="Unassembled WGS sequence"/>
</dbReference>
<feature type="compositionally biased region" description="Low complexity" evidence="2">
    <location>
        <begin position="126"/>
        <end position="141"/>
    </location>
</feature>
<dbReference type="PANTHER" id="PTHR12334:SF6">
    <property type="entry name" value="BAG FAMILY MOLECULAR CHAPERONE REGULATOR 2"/>
    <property type="match status" value="1"/>
</dbReference>
<keyword evidence="4" id="KW-1185">Reference proteome</keyword>
<evidence type="ECO:0008006" key="5">
    <source>
        <dbReference type="Google" id="ProtNLM"/>
    </source>
</evidence>
<dbReference type="GO" id="GO:0000774">
    <property type="term" value="F:adenyl-nucleotide exchange factor activity"/>
    <property type="evidence" value="ECO:0007669"/>
    <property type="project" value="InterPro"/>
</dbReference>
<dbReference type="OrthoDB" id="6284251at2759"/>
<evidence type="ECO:0000313" key="4">
    <source>
        <dbReference type="Proteomes" id="UP000614601"/>
    </source>
</evidence>
<sequence>MDENKDWENGRGLPRSFADDPFFQQHHRHPSGEFFRDFPQNPGPTRRFGSNPRLFPEPNDRFFDDFDNNYGSLPRRSPRPPSVASERTIPVNRPGNLPHGPTQRGPSPNLWKDEAIPAPAPPPKPQQATPPQKTQATARAPSPQPQVHVINVHPSKPEGIVEINNTGTSSYTNGALNPDRTKMENINVEKVKPVEKAEKEEIVEKKSEPEKPEEKAAEAVVPDPEPAKEPVKEVREKPKFSRKTSVDGCSEKLYSLLDDTEIRVEKLRETAAQLEAEKESLLEIINSLKVNTEILKLDENDQEDINATTERILKRCRAVDVVVNTPRNEEQTRALEEVNKLIAGVVDKMNENLAFSKDAIERFLNACSPDEPNGPIDQKFQSKVVECTADDQKKIRRRLAQLISKIDRAERTVAVEQ</sequence>
<dbReference type="PANTHER" id="PTHR12334">
    <property type="entry name" value="BAG FAMILY MOLECULAR CHAPERONE REGULATOR 2"/>
    <property type="match status" value="1"/>
</dbReference>
<feature type="region of interest" description="Disordered" evidence="2">
    <location>
        <begin position="198"/>
        <end position="236"/>
    </location>
</feature>
<keyword evidence="1" id="KW-0175">Coiled coil</keyword>
<dbReference type="Gene3D" id="1.20.58.890">
    <property type="match status" value="1"/>
</dbReference>
<dbReference type="Proteomes" id="UP000783686">
    <property type="component" value="Unassembled WGS sequence"/>
</dbReference>
<proteinExistence type="predicted"/>
<gene>
    <name evidence="3" type="ORF">BOKJ2_LOCUS10702</name>
</gene>
<name>A0A811L6M0_9BILA</name>
<organism evidence="3 4">
    <name type="scientific">Bursaphelenchus okinawaensis</name>
    <dbReference type="NCBI Taxonomy" id="465554"/>
    <lineage>
        <taxon>Eukaryota</taxon>
        <taxon>Metazoa</taxon>
        <taxon>Ecdysozoa</taxon>
        <taxon>Nematoda</taxon>
        <taxon>Chromadorea</taxon>
        <taxon>Rhabditida</taxon>
        <taxon>Tylenchina</taxon>
        <taxon>Tylenchomorpha</taxon>
        <taxon>Aphelenchoidea</taxon>
        <taxon>Aphelenchoididae</taxon>
        <taxon>Bursaphelenchus</taxon>
    </lineage>
</organism>
<evidence type="ECO:0000256" key="2">
    <source>
        <dbReference type="SAM" id="MobiDB-lite"/>
    </source>
</evidence>
<dbReference type="GO" id="GO:0050821">
    <property type="term" value="P:protein stabilization"/>
    <property type="evidence" value="ECO:0007669"/>
    <property type="project" value="TreeGrafter"/>
</dbReference>
<dbReference type="EMBL" id="CAJFCW020000005">
    <property type="protein sequence ID" value="CAG9119159.1"/>
    <property type="molecule type" value="Genomic_DNA"/>
</dbReference>
<dbReference type="AlphaFoldDB" id="A0A811L6M0"/>
<dbReference type="InterPro" id="IPR037689">
    <property type="entry name" value="BAG2"/>
</dbReference>
<comment type="caution">
    <text evidence="3">The sequence shown here is derived from an EMBL/GenBank/DDBJ whole genome shotgun (WGS) entry which is preliminary data.</text>
</comment>
<feature type="region of interest" description="Disordered" evidence="2">
    <location>
        <begin position="1"/>
        <end position="179"/>
    </location>
</feature>
<feature type="compositionally biased region" description="Basic and acidic residues" evidence="2">
    <location>
        <begin position="198"/>
        <end position="217"/>
    </location>
</feature>
<feature type="compositionally biased region" description="Basic and acidic residues" evidence="2">
    <location>
        <begin position="225"/>
        <end position="236"/>
    </location>
</feature>
<accession>A0A811L6M0</accession>
<feature type="coiled-coil region" evidence="1">
    <location>
        <begin position="257"/>
        <end position="291"/>
    </location>
</feature>
<dbReference type="GO" id="GO:0051087">
    <property type="term" value="F:protein-folding chaperone binding"/>
    <property type="evidence" value="ECO:0007669"/>
    <property type="project" value="InterPro"/>
</dbReference>
<evidence type="ECO:0000313" key="3">
    <source>
        <dbReference type="EMBL" id="CAD5223932.1"/>
    </source>
</evidence>
<evidence type="ECO:0000256" key="1">
    <source>
        <dbReference type="SAM" id="Coils"/>
    </source>
</evidence>
<reference evidence="3" key="1">
    <citation type="submission" date="2020-09" db="EMBL/GenBank/DDBJ databases">
        <authorList>
            <person name="Kikuchi T."/>
        </authorList>
    </citation>
    <scope>NUCLEOTIDE SEQUENCE</scope>
    <source>
        <strain evidence="3">SH1</strain>
    </source>
</reference>
<protein>
    <recommendedName>
        <fullName evidence="5">BAG domain-containing protein</fullName>
    </recommendedName>
</protein>